<comment type="caution">
    <text evidence="2">The sequence shown here is derived from an EMBL/GenBank/DDBJ whole genome shotgun (WGS) entry which is preliminary data.</text>
</comment>
<keyword evidence="1" id="KW-0732">Signal</keyword>
<keyword evidence="3" id="KW-1185">Reference proteome</keyword>
<evidence type="ECO:0000313" key="3">
    <source>
        <dbReference type="Proteomes" id="UP000036908"/>
    </source>
</evidence>
<feature type="signal peptide" evidence="1">
    <location>
        <begin position="1"/>
        <end position="19"/>
    </location>
</feature>
<dbReference type="AlphaFoldDB" id="A0A0L8ANR4"/>
<protein>
    <recommendedName>
        <fullName evidence="4">DUF3299 domain-containing protein</fullName>
    </recommendedName>
</protein>
<dbReference type="EMBL" id="JSVA01000004">
    <property type="protein sequence ID" value="KOF03906.1"/>
    <property type="molecule type" value="Genomic_DNA"/>
</dbReference>
<dbReference type="Proteomes" id="UP000036908">
    <property type="component" value="Unassembled WGS sequence"/>
</dbReference>
<dbReference type="Gene3D" id="2.40.50.870">
    <property type="entry name" value="Protein of unknown function (DUF3299)"/>
    <property type="match status" value="1"/>
</dbReference>
<accession>A0A0L8ANR4</accession>
<evidence type="ECO:0000256" key="1">
    <source>
        <dbReference type="SAM" id="SignalP"/>
    </source>
</evidence>
<organism evidence="2 3">
    <name type="scientific">Roseivirga seohaensis subsp. aquiponti</name>
    <dbReference type="NCBI Taxonomy" id="1566026"/>
    <lineage>
        <taxon>Bacteria</taxon>
        <taxon>Pseudomonadati</taxon>
        <taxon>Bacteroidota</taxon>
        <taxon>Cytophagia</taxon>
        <taxon>Cytophagales</taxon>
        <taxon>Roseivirgaceae</taxon>
        <taxon>Roseivirga</taxon>
    </lineage>
</organism>
<reference evidence="3" key="1">
    <citation type="submission" date="2014-11" db="EMBL/GenBank/DDBJ databases">
        <title>Genome sequencing of Roseivirga sp. D-25.</title>
        <authorList>
            <person name="Selvaratnam C."/>
            <person name="Thevarajoo S."/>
            <person name="Goh K.M."/>
            <person name="Eee R."/>
            <person name="Chan K.-G."/>
            <person name="Chong C.S."/>
        </authorList>
    </citation>
    <scope>NUCLEOTIDE SEQUENCE [LARGE SCALE GENOMIC DNA]</scope>
    <source>
        <strain evidence="3">D-25</strain>
    </source>
</reference>
<feature type="chain" id="PRO_5005580269" description="DUF3299 domain-containing protein" evidence="1">
    <location>
        <begin position="20"/>
        <end position="153"/>
    </location>
</feature>
<proteinExistence type="predicted"/>
<sequence>MKKILIVLLVSVVSAGLNAQEPKISGAKLWKTLTEVTYEISKDEYGDVYLPVFSKEIQAVEGQEVEVDGYIIPFEGMFKPTQLIISSLPISECFFCGSGGPETVMEVTMKEQIKYTTKRIRIRGKLALNKKDPDKLMYILKDGVFAGLAYDSY</sequence>
<gene>
    <name evidence="2" type="ORF">OB69_02520</name>
</gene>
<dbReference type="PATRIC" id="fig|1566026.4.peg.2267"/>
<dbReference type="OrthoDB" id="1348500at2"/>
<evidence type="ECO:0000313" key="2">
    <source>
        <dbReference type="EMBL" id="KOF03906.1"/>
    </source>
</evidence>
<dbReference type="RefSeq" id="WP_053222123.1">
    <property type="nucleotide sequence ID" value="NZ_JSVA01000004.1"/>
</dbReference>
<evidence type="ECO:0008006" key="4">
    <source>
        <dbReference type="Google" id="ProtNLM"/>
    </source>
</evidence>
<name>A0A0L8ANR4_9BACT</name>